<dbReference type="AlphaFoldDB" id="I7GLP9"/>
<evidence type="ECO:0000313" key="1">
    <source>
        <dbReference type="EMBL" id="BAE89712.1"/>
    </source>
</evidence>
<reference evidence="1" key="1">
    <citation type="journal article" date="2007" name="PLoS Biol.">
        <title>Rate of evolution in brain-expressed genes in humans and other primates.</title>
        <authorList>
            <person name="Wang H.-Y."/>
            <person name="Chien H.-C."/>
            <person name="Osada N."/>
            <person name="Hashimoto K."/>
            <person name="Sugano S."/>
            <person name="Gojobori T."/>
            <person name="Chou C.-K."/>
            <person name="Tsai S.-F."/>
            <person name="Wu C.-I."/>
            <person name="Shen C.-K.J."/>
        </authorList>
    </citation>
    <scope>NUCLEOTIDE SEQUENCE</scope>
</reference>
<dbReference type="EMBL" id="AB172650">
    <property type="protein sequence ID" value="BAE89712.1"/>
    <property type="molecule type" value="mRNA"/>
</dbReference>
<proteinExistence type="evidence at transcript level"/>
<organism evidence="1">
    <name type="scientific">Macaca fascicularis</name>
    <name type="common">Crab-eating macaque</name>
    <name type="synonym">Cynomolgus monkey</name>
    <dbReference type="NCBI Taxonomy" id="9541"/>
    <lineage>
        <taxon>Eukaryota</taxon>
        <taxon>Metazoa</taxon>
        <taxon>Chordata</taxon>
        <taxon>Craniata</taxon>
        <taxon>Vertebrata</taxon>
        <taxon>Euteleostomi</taxon>
        <taxon>Mammalia</taxon>
        <taxon>Eutheria</taxon>
        <taxon>Euarchontoglires</taxon>
        <taxon>Primates</taxon>
        <taxon>Haplorrhini</taxon>
        <taxon>Catarrhini</taxon>
        <taxon>Cercopithecidae</taxon>
        <taxon>Cercopithecinae</taxon>
        <taxon>Macaca</taxon>
    </lineage>
</organism>
<sequence>MEIKTIECPTFCVLHCCLKTYLFCGTWYNTL</sequence>
<accession>I7GLP9</accession>
<protein>
    <submittedName>
        <fullName evidence="1">Uncharacterized protein</fullName>
    </submittedName>
</protein>
<name>I7GLP9_MACFA</name>